<dbReference type="Proteomes" id="UP001163603">
    <property type="component" value="Chromosome 3"/>
</dbReference>
<sequence>MGVCDNQGSNMAAIDSYRKRKRRDGINVAETLAKWKQYNAFIESCDGENKQDSESTTTSSWSEIEDSKLKNDGREAESRINTEPEAKFSSSPEKPPKTKEEPVDDELYDRKREVRDEAALGATCASQPEVKEQFMNLTDESWIDAEEWQKNMSMDEMFDVNDLLNMIDSNPLCTLEQKDELSFDTQNQLGLLDYGHMLYDKPSDLSQLPNQYGDLSLHAEQGASDYGLQFLKQEDGNDFGF</sequence>
<name>A0ACC0Z5L9_9ROSI</name>
<reference evidence="2" key="1">
    <citation type="journal article" date="2023" name="G3 (Bethesda)">
        <title>Genome assembly and association tests identify interacting loci associated with vigor, precocity, and sex in interspecific pistachio rootstocks.</title>
        <authorList>
            <person name="Palmer W."/>
            <person name="Jacygrad E."/>
            <person name="Sagayaradj S."/>
            <person name="Cavanaugh K."/>
            <person name="Han R."/>
            <person name="Bertier L."/>
            <person name="Beede B."/>
            <person name="Kafkas S."/>
            <person name="Golino D."/>
            <person name="Preece J."/>
            <person name="Michelmore R."/>
        </authorList>
    </citation>
    <scope>NUCLEOTIDE SEQUENCE [LARGE SCALE GENOMIC DNA]</scope>
</reference>
<evidence type="ECO:0000313" key="2">
    <source>
        <dbReference type="Proteomes" id="UP001163603"/>
    </source>
</evidence>
<comment type="caution">
    <text evidence="1">The sequence shown here is derived from an EMBL/GenBank/DDBJ whole genome shotgun (WGS) entry which is preliminary data.</text>
</comment>
<keyword evidence="2" id="KW-1185">Reference proteome</keyword>
<organism evidence="1 2">
    <name type="scientific">Pistacia integerrima</name>
    <dbReference type="NCBI Taxonomy" id="434235"/>
    <lineage>
        <taxon>Eukaryota</taxon>
        <taxon>Viridiplantae</taxon>
        <taxon>Streptophyta</taxon>
        <taxon>Embryophyta</taxon>
        <taxon>Tracheophyta</taxon>
        <taxon>Spermatophyta</taxon>
        <taxon>Magnoliopsida</taxon>
        <taxon>eudicotyledons</taxon>
        <taxon>Gunneridae</taxon>
        <taxon>Pentapetalae</taxon>
        <taxon>rosids</taxon>
        <taxon>malvids</taxon>
        <taxon>Sapindales</taxon>
        <taxon>Anacardiaceae</taxon>
        <taxon>Pistacia</taxon>
    </lineage>
</organism>
<proteinExistence type="predicted"/>
<evidence type="ECO:0000313" key="1">
    <source>
        <dbReference type="EMBL" id="KAJ0045310.1"/>
    </source>
</evidence>
<gene>
    <name evidence="1" type="ORF">Pint_06585</name>
</gene>
<dbReference type="EMBL" id="CM047738">
    <property type="protein sequence ID" value="KAJ0045310.1"/>
    <property type="molecule type" value="Genomic_DNA"/>
</dbReference>
<accession>A0ACC0Z5L9</accession>
<protein>
    <submittedName>
        <fullName evidence="1">Uncharacterized protein</fullName>
    </submittedName>
</protein>